<accession>A0A2W2F9N2</accession>
<evidence type="ECO:0000256" key="2">
    <source>
        <dbReference type="ARBA" id="ARBA00022670"/>
    </source>
</evidence>
<dbReference type="InterPro" id="IPR050131">
    <property type="entry name" value="Peptidase_S8_subtilisin-like"/>
</dbReference>
<evidence type="ECO:0000256" key="5">
    <source>
        <dbReference type="PROSITE-ProRule" id="PRU01240"/>
    </source>
</evidence>
<dbReference type="EMBL" id="POUD01000010">
    <property type="protein sequence ID" value="PZG22220.1"/>
    <property type="molecule type" value="Genomic_DNA"/>
</dbReference>
<dbReference type="RefSeq" id="WP_111176205.1">
    <property type="nucleotide sequence ID" value="NZ_POUD01000010.1"/>
</dbReference>
<keyword evidence="4" id="KW-0720">Serine protease</keyword>
<evidence type="ECO:0000256" key="3">
    <source>
        <dbReference type="ARBA" id="ARBA00022801"/>
    </source>
</evidence>
<dbReference type="OrthoDB" id="614750at2"/>
<evidence type="ECO:0000256" key="4">
    <source>
        <dbReference type="ARBA" id="ARBA00022825"/>
    </source>
</evidence>
<dbReference type="PROSITE" id="PS00138">
    <property type="entry name" value="SUBTILASE_SER"/>
    <property type="match status" value="1"/>
</dbReference>
<name>A0A2W2F9N2_9ACTN</name>
<keyword evidence="2" id="KW-0645">Protease</keyword>
<dbReference type="Proteomes" id="UP000249304">
    <property type="component" value="Unassembled WGS sequence"/>
</dbReference>
<keyword evidence="8" id="KW-1185">Reference proteome</keyword>
<evidence type="ECO:0000259" key="6">
    <source>
        <dbReference type="Pfam" id="PF00082"/>
    </source>
</evidence>
<evidence type="ECO:0000256" key="1">
    <source>
        <dbReference type="ARBA" id="ARBA00011073"/>
    </source>
</evidence>
<feature type="domain" description="Peptidase S8/S53" evidence="6">
    <location>
        <begin position="19"/>
        <end position="262"/>
    </location>
</feature>
<reference evidence="7 8" key="1">
    <citation type="submission" date="2018-01" db="EMBL/GenBank/DDBJ databases">
        <title>Draft genome sequence of Nonomuraea sp. KC333.</title>
        <authorList>
            <person name="Sahin N."/>
            <person name="Saygin H."/>
            <person name="Ay H."/>
        </authorList>
    </citation>
    <scope>NUCLEOTIDE SEQUENCE [LARGE SCALE GENOMIC DNA]</scope>
    <source>
        <strain evidence="7 8">KC333</strain>
    </source>
</reference>
<dbReference type="PANTHER" id="PTHR43806:SF65">
    <property type="entry name" value="SERINE PROTEASE APRX"/>
    <property type="match status" value="1"/>
</dbReference>
<comment type="caution">
    <text evidence="5">Lacks conserved residue(s) required for the propagation of feature annotation.</text>
</comment>
<dbReference type="PANTHER" id="PTHR43806">
    <property type="entry name" value="PEPTIDASE S8"/>
    <property type="match status" value="1"/>
</dbReference>
<evidence type="ECO:0000313" key="8">
    <source>
        <dbReference type="Proteomes" id="UP000249304"/>
    </source>
</evidence>
<dbReference type="GO" id="GO:0006508">
    <property type="term" value="P:proteolysis"/>
    <property type="evidence" value="ECO:0007669"/>
    <property type="project" value="UniProtKB-KW"/>
</dbReference>
<organism evidence="7 8">
    <name type="scientific">Nonomuraea aridisoli</name>
    <dbReference type="NCBI Taxonomy" id="2070368"/>
    <lineage>
        <taxon>Bacteria</taxon>
        <taxon>Bacillati</taxon>
        <taxon>Actinomycetota</taxon>
        <taxon>Actinomycetes</taxon>
        <taxon>Streptosporangiales</taxon>
        <taxon>Streptosporangiaceae</taxon>
        <taxon>Nonomuraea</taxon>
    </lineage>
</organism>
<dbReference type="InterPro" id="IPR000209">
    <property type="entry name" value="Peptidase_S8/S53_dom"/>
</dbReference>
<evidence type="ECO:0000313" key="7">
    <source>
        <dbReference type="EMBL" id="PZG22220.1"/>
    </source>
</evidence>
<comment type="caution">
    <text evidence="7">The sequence shown here is derived from an EMBL/GenBank/DDBJ whole genome shotgun (WGS) entry which is preliminary data.</text>
</comment>
<proteinExistence type="inferred from homology"/>
<comment type="similarity">
    <text evidence="1 5">Belongs to the peptidase S8 family.</text>
</comment>
<dbReference type="InterPro" id="IPR036852">
    <property type="entry name" value="Peptidase_S8/S53_dom_sf"/>
</dbReference>
<dbReference type="SUPFAM" id="SSF52743">
    <property type="entry name" value="Subtilisin-like"/>
    <property type="match status" value="1"/>
</dbReference>
<sequence>MVGRAPYETALFHARGVPHPDLAGKVAASRNFVPDYEGDDDLNGHGTHVASTVAGSGAASGGKYKGVAPGATLLDGKVCFNYLGRGACPESSILEGMQWAAQWGAQVVNLSLGADDTPGVDPLEAAVDDLSAEYGTLFVVAAGNVGAEQSIGSPTSADAALAVGAVDKTGVVDSYSSRGPRLDDYGVKPEITAPGTDIVAARSSAGEAGSPGDPYVSFTGTSMATPHVAGAAAILTQAHPDWTAQQRKSALVGAARPNPDFGVFDQGAGELDIVRALKQPVSAAPATVNVGFQKYPQSDETLVRAVTYRNTSDAPVTLKLAMDTAAPSGLFALSAESVTVPARGESSVELRTSVGAAGGAYGVFSGNLVASAEGVSVRTPFSVFREQPSADLKVSTLDRTGAPAAQSITMIADHADYDAFYLMEPEGTFRVPYGTYFVATVMTAPPTSRRRRRRSCPPW</sequence>
<dbReference type="GO" id="GO:0004252">
    <property type="term" value="F:serine-type endopeptidase activity"/>
    <property type="evidence" value="ECO:0007669"/>
    <property type="project" value="InterPro"/>
</dbReference>
<protein>
    <recommendedName>
        <fullName evidence="6">Peptidase S8/S53 domain-containing protein</fullName>
    </recommendedName>
</protein>
<dbReference type="Pfam" id="PF00082">
    <property type="entry name" value="Peptidase_S8"/>
    <property type="match status" value="1"/>
</dbReference>
<dbReference type="PRINTS" id="PR00723">
    <property type="entry name" value="SUBTILISIN"/>
</dbReference>
<dbReference type="Gene3D" id="3.40.50.200">
    <property type="entry name" value="Peptidase S8/S53 domain"/>
    <property type="match status" value="1"/>
</dbReference>
<dbReference type="InterPro" id="IPR015500">
    <property type="entry name" value="Peptidase_S8_subtilisin-rel"/>
</dbReference>
<dbReference type="InterPro" id="IPR023828">
    <property type="entry name" value="Peptidase_S8_Ser-AS"/>
</dbReference>
<dbReference type="InterPro" id="IPR022398">
    <property type="entry name" value="Peptidase_S8_His-AS"/>
</dbReference>
<dbReference type="AlphaFoldDB" id="A0A2W2F9N2"/>
<dbReference type="PROSITE" id="PS00137">
    <property type="entry name" value="SUBTILASE_HIS"/>
    <property type="match status" value="1"/>
</dbReference>
<keyword evidence="3" id="KW-0378">Hydrolase</keyword>
<dbReference type="PROSITE" id="PS51892">
    <property type="entry name" value="SUBTILASE"/>
    <property type="match status" value="1"/>
</dbReference>
<gene>
    <name evidence="7" type="ORF">C1J01_04315</name>
</gene>